<name>A0A2T9YZH3_9FUNG</name>
<dbReference type="EMBL" id="MBFR01000008">
    <property type="protein sequence ID" value="PVU97694.1"/>
    <property type="molecule type" value="Genomic_DNA"/>
</dbReference>
<dbReference type="AlphaFoldDB" id="A0A2T9YZH3"/>
<feature type="domain" description="CRAL/TRIO N-terminal" evidence="1">
    <location>
        <begin position="128"/>
        <end position="153"/>
    </location>
</feature>
<dbReference type="InterPro" id="IPR036273">
    <property type="entry name" value="CRAL/TRIO_N_dom_sf"/>
</dbReference>
<reference evidence="2 3" key="1">
    <citation type="journal article" date="2018" name="MBio">
        <title>Comparative Genomics Reveals the Core Gene Toolbox for the Fungus-Insect Symbiosis.</title>
        <authorList>
            <person name="Wang Y."/>
            <person name="Stata M."/>
            <person name="Wang W."/>
            <person name="Stajich J.E."/>
            <person name="White M.M."/>
            <person name="Moncalvo J.M."/>
        </authorList>
    </citation>
    <scope>NUCLEOTIDE SEQUENCE [LARGE SCALE GENOMIC DNA]</scope>
    <source>
        <strain evidence="2 3">SWE-8-4</strain>
    </source>
</reference>
<dbReference type="SUPFAM" id="SSF46938">
    <property type="entry name" value="CRAL/TRIO N-terminal domain"/>
    <property type="match status" value="1"/>
</dbReference>
<accession>A0A2T9YZH3</accession>
<proteinExistence type="predicted"/>
<organism evidence="2 3">
    <name type="scientific">Smittium simulii</name>
    <dbReference type="NCBI Taxonomy" id="133385"/>
    <lineage>
        <taxon>Eukaryota</taxon>
        <taxon>Fungi</taxon>
        <taxon>Fungi incertae sedis</taxon>
        <taxon>Zoopagomycota</taxon>
        <taxon>Kickxellomycotina</taxon>
        <taxon>Harpellomycetes</taxon>
        <taxon>Harpellales</taxon>
        <taxon>Legeriomycetaceae</taxon>
        <taxon>Smittium</taxon>
    </lineage>
</organism>
<dbReference type="Gene3D" id="3.40.525.10">
    <property type="entry name" value="CRAL-TRIO lipid binding domain"/>
    <property type="match status" value="1"/>
</dbReference>
<dbReference type="Proteomes" id="UP000245383">
    <property type="component" value="Unassembled WGS sequence"/>
</dbReference>
<evidence type="ECO:0000313" key="3">
    <source>
        <dbReference type="Proteomes" id="UP000245383"/>
    </source>
</evidence>
<keyword evidence="3" id="KW-1185">Reference proteome</keyword>
<dbReference type="PANTHER" id="PTHR46590">
    <property type="entry name" value="PHOSPHATIDYLINOSITOL TRANSFER PROTEIN CSR1-RELATED"/>
    <property type="match status" value="1"/>
</dbReference>
<protein>
    <recommendedName>
        <fullName evidence="1">CRAL/TRIO N-terminal domain-containing protein</fullName>
    </recommendedName>
</protein>
<dbReference type="OrthoDB" id="43460at2759"/>
<dbReference type="InterPro" id="IPR036865">
    <property type="entry name" value="CRAL-TRIO_dom_sf"/>
</dbReference>
<sequence>MAQVTETVKIQYQQGSIDLKGCYKNLSEFERQSLQQLWEKLLAQTDINIDKVTDSNNVQITPVVLNSDEKELAQEAKKAGSKVFQNCKYNETTQDIVQAQLVPVAFESTLADNTLESHLWESIREDIPDTLVLRFLRARKWNVDKALEMLLSSVKWRHLEKVEEIIYYGEILNEASLMYKGTSYIHGLDKLKYPIV</sequence>
<evidence type="ECO:0000313" key="2">
    <source>
        <dbReference type="EMBL" id="PVU97694.1"/>
    </source>
</evidence>
<dbReference type="InterPro" id="IPR052432">
    <property type="entry name" value="PITP/CRAL-TRIO"/>
</dbReference>
<dbReference type="Pfam" id="PF03765">
    <property type="entry name" value="CRAL_TRIO_N"/>
    <property type="match status" value="1"/>
</dbReference>
<dbReference type="STRING" id="133385.A0A2T9YZH3"/>
<gene>
    <name evidence="2" type="ORF">BB561_000387</name>
</gene>
<evidence type="ECO:0000259" key="1">
    <source>
        <dbReference type="SMART" id="SM01100"/>
    </source>
</evidence>
<comment type="caution">
    <text evidence="2">The sequence shown here is derived from an EMBL/GenBank/DDBJ whole genome shotgun (WGS) entry which is preliminary data.</text>
</comment>
<dbReference type="PANTHER" id="PTHR46590:SF1">
    <property type="entry name" value="PHOSPHATIDYLINOSITOL TRANSFER PROTEIN CSR1"/>
    <property type="match status" value="1"/>
</dbReference>
<dbReference type="SMART" id="SM01100">
    <property type="entry name" value="CRAL_TRIO_N"/>
    <property type="match status" value="1"/>
</dbReference>
<dbReference type="InterPro" id="IPR011074">
    <property type="entry name" value="CRAL/TRIO_N_dom"/>
</dbReference>